<evidence type="ECO:0000313" key="2">
    <source>
        <dbReference type="Proteomes" id="UP000178721"/>
    </source>
</evidence>
<evidence type="ECO:0000313" key="1">
    <source>
        <dbReference type="EMBL" id="OGZ20641.1"/>
    </source>
</evidence>
<dbReference type="EMBL" id="MHMA01000005">
    <property type="protein sequence ID" value="OGZ20641.1"/>
    <property type="molecule type" value="Genomic_DNA"/>
</dbReference>
<proteinExistence type="predicted"/>
<reference evidence="1 2" key="1">
    <citation type="journal article" date="2016" name="Nat. Commun.">
        <title>Thousands of microbial genomes shed light on interconnected biogeochemical processes in an aquifer system.</title>
        <authorList>
            <person name="Anantharaman K."/>
            <person name="Brown C.T."/>
            <person name="Hug L.A."/>
            <person name="Sharon I."/>
            <person name="Castelle C.J."/>
            <person name="Probst A.J."/>
            <person name="Thomas B.C."/>
            <person name="Singh A."/>
            <person name="Wilkins M.J."/>
            <person name="Karaoz U."/>
            <person name="Brodie E.L."/>
            <person name="Williams K.H."/>
            <person name="Hubbard S.S."/>
            <person name="Banfield J.F."/>
        </authorList>
    </citation>
    <scope>NUCLEOTIDE SEQUENCE [LARGE SCALE GENOMIC DNA]</scope>
</reference>
<name>A0A1G2E5W6_9BACT</name>
<organism evidence="1 2">
    <name type="scientific">Candidatus Nealsonbacteria bacterium RIFCSPHIGHO2_01_FULL_43_31</name>
    <dbReference type="NCBI Taxonomy" id="1801665"/>
    <lineage>
        <taxon>Bacteria</taxon>
        <taxon>Candidatus Nealsoniibacteriota</taxon>
    </lineage>
</organism>
<gene>
    <name evidence="1" type="ORF">A2654_00850</name>
</gene>
<dbReference type="AlphaFoldDB" id="A0A1G2E5W6"/>
<comment type="caution">
    <text evidence="1">The sequence shown here is derived from an EMBL/GenBank/DDBJ whole genome shotgun (WGS) entry which is preliminary data.</text>
</comment>
<accession>A0A1G2E5W6</accession>
<sequence length="104" mass="12428">MVLQKVSSTKKLHKWQRGYVLLLLQFRGFVNLQNQANKAKDKGMMTHWWEKRTKTWNKIQEREKCAPKELQVEEFTRTVLKMINKGTPPKQIFEGLGISKERKR</sequence>
<dbReference type="Proteomes" id="UP000178721">
    <property type="component" value="Unassembled WGS sequence"/>
</dbReference>
<protein>
    <submittedName>
        <fullName evidence="1">Uncharacterized protein</fullName>
    </submittedName>
</protein>